<dbReference type="InterPro" id="IPR016174">
    <property type="entry name" value="Di-haem_cyt_TM"/>
</dbReference>
<feature type="transmembrane region" description="Helical" evidence="12">
    <location>
        <begin position="63"/>
        <end position="82"/>
    </location>
</feature>
<dbReference type="EMBL" id="JAGTXO010000032">
    <property type="protein sequence ID" value="KAG8460467.1"/>
    <property type="molecule type" value="Genomic_DNA"/>
</dbReference>
<dbReference type="AlphaFoldDB" id="A0A8J5XBI1"/>
<proteinExistence type="inferred from homology"/>
<keyword evidence="9" id="KW-0408">Iron</keyword>
<dbReference type="PANTHER" id="PTHR30529">
    <property type="entry name" value="CYTOCHROME B561"/>
    <property type="match status" value="1"/>
</dbReference>
<dbReference type="PANTHER" id="PTHR30529:SF1">
    <property type="entry name" value="CYTOCHROME B561 HOMOLOG 2"/>
    <property type="match status" value="1"/>
</dbReference>
<evidence type="ECO:0000256" key="3">
    <source>
        <dbReference type="ARBA" id="ARBA00022475"/>
    </source>
</evidence>
<evidence type="ECO:0000256" key="1">
    <source>
        <dbReference type="ARBA" id="ARBA00004651"/>
    </source>
</evidence>
<keyword evidence="10 12" id="KW-0472">Membrane</keyword>
<keyword evidence="2" id="KW-0813">Transport</keyword>
<accession>A0A8J5XBI1</accession>
<dbReference type="GO" id="GO:0046872">
    <property type="term" value="F:metal ion binding"/>
    <property type="evidence" value="ECO:0007669"/>
    <property type="project" value="UniProtKB-KW"/>
</dbReference>
<dbReference type="Pfam" id="PF01292">
    <property type="entry name" value="Ni_hydr_CYTB"/>
    <property type="match status" value="1"/>
</dbReference>
<dbReference type="Proteomes" id="UP000751190">
    <property type="component" value="Unassembled WGS sequence"/>
</dbReference>
<dbReference type="OrthoDB" id="198925at2759"/>
<comment type="similarity">
    <text evidence="11">Belongs to the cytochrome b561 family.</text>
</comment>
<evidence type="ECO:0000256" key="2">
    <source>
        <dbReference type="ARBA" id="ARBA00022448"/>
    </source>
</evidence>
<keyword evidence="8 12" id="KW-1133">Transmembrane helix</keyword>
<evidence type="ECO:0000256" key="10">
    <source>
        <dbReference type="ARBA" id="ARBA00023136"/>
    </source>
</evidence>
<keyword evidence="6" id="KW-0479">Metal-binding</keyword>
<reference evidence="14" key="1">
    <citation type="submission" date="2021-05" db="EMBL/GenBank/DDBJ databases">
        <title>The genome of the haptophyte Pavlova lutheri (Diacronema luteri, Pavlovales) - a model for lipid biosynthesis in eukaryotic algae.</title>
        <authorList>
            <person name="Hulatt C.J."/>
            <person name="Posewitz M.C."/>
        </authorList>
    </citation>
    <scope>NUCLEOTIDE SEQUENCE</scope>
    <source>
        <strain evidence="14">NIVA-4/92</strain>
    </source>
</reference>
<feature type="transmembrane region" description="Helical" evidence="12">
    <location>
        <begin position="146"/>
        <end position="165"/>
    </location>
</feature>
<feature type="transmembrane region" description="Helical" evidence="12">
    <location>
        <begin position="198"/>
        <end position="218"/>
    </location>
</feature>
<evidence type="ECO:0000256" key="12">
    <source>
        <dbReference type="SAM" id="Phobius"/>
    </source>
</evidence>
<evidence type="ECO:0000256" key="9">
    <source>
        <dbReference type="ARBA" id="ARBA00023004"/>
    </source>
</evidence>
<name>A0A8J5XBI1_DIALT</name>
<evidence type="ECO:0000256" key="4">
    <source>
        <dbReference type="ARBA" id="ARBA00022617"/>
    </source>
</evidence>
<organism evidence="14 15">
    <name type="scientific">Diacronema lutheri</name>
    <name type="common">Unicellular marine alga</name>
    <name type="synonym">Monochrysis lutheri</name>
    <dbReference type="NCBI Taxonomy" id="2081491"/>
    <lineage>
        <taxon>Eukaryota</taxon>
        <taxon>Haptista</taxon>
        <taxon>Haptophyta</taxon>
        <taxon>Pavlovophyceae</taxon>
        <taxon>Pavlovales</taxon>
        <taxon>Pavlovaceae</taxon>
        <taxon>Diacronema</taxon>
    </lineage>
</organism>
<comment type="subcellular location">
    <subcellularLocation>
        <location evidence="1">Cell membrane</location>
        <topology evidence="1">Multi-pass membrane protein</topology>
    </subcellularLocation>
</comment>
<dbReference type="GO" id="GO:0022904">
    <property type="term" value="P:respiratory electron transport chain"/>
    <property type="evidence" value="ECO:0007669"/>
    <property type="project" value="InterPro"/>
</dbReference>
<evidence type="ECO:0000256" key="11">
    <source>
        <dbReference type="ARBA" id="ARBA00037975"/>
    </source>
</evidence>
<dbReference type="InterPro" id="IPR052168">
    <property type="entry name" value="Cytochrome_b561_oxidase"/>
</dbReference>
<feature type="transmembrane region" description="Helical" evidence="12">
    <location>
        <begin position="103"/>
        <end position="126"/>
    </location>
</feature>
<dbReference type="GO" id="GO:0009055">
    <property type="term" value="F:electron transfer activity"/>
    <property type="evidence" value="ECO:0007669"/>
    <property type="project" value="InterPro"/>
</dbReference>
<keyword evidence="4" id="KW-0349">Heme</keyword>
<comment type="caution">
    <text evidence="14">The sequence shown here is derived from an EMBL/GenBank/DDBJ whole genome shotgun (WGS) entry which is preliminary data.</text>
</comment>
<evidence type="ECO:0000313" key="14">
    <source>
        <dbReference type="EMBL" id="KAG8460467.1"/>
    </source>
</evidence>
<evidence type="ECO:0000256" key="7">
    <source>
        <dbReference type="ARBA" id="ARBA00022982"/>
    </source>
</evidence>
<keyword evidence="15" id="KW-1185">Reference proteome</keyword>
<evidence type="ECO:0000256" key="6">
    <source>
        <dbReference type="ARBA" id="ARBA00022723"/>
    </source>
</evidence>
<keyword evidence="3" id="KW-1003">Cell membrane</keyword>
<keyword evidence="5 12" id="KW-0812">Transmembrane</keyword>
<dbReference type="SUPFAM" id="SSF81342">
    <property type="entry name" value="Transmembrane di-heme cytochromes"/>
    <property type="match status" value="1"/>
</dbReference>
<keyword evidence="7" id="KW-0249">Electron transport</keyword>
<protein>
    <recommendedName>
        <fullName evidence="13">Cytochrome b561 bacterial/Ni-hydrogenase domain-containing protein</fullName>
    </recommendedName>
</protein>
<sequence length="230" mass="24894">MLLARVGRFASLARPLACTASAAKPPPELVFLTARRAYSIPARESSYLLDATGVETYSPAASWLHWAMAAGVLTIVGTVKLAQNSTAEQRKRWGWSKADLMHLHKSVALLMAAAIVPRVAVRLLSFAPPLPAGPALEHAAAHTSHAAMYAFLLGLPASGIAMAYFSGKGLPFFKYTLPGAKVADGKLAKKFYGWHKQLGQLFVYLVPLHIGATALHAWKGQNLFTRFRFN</sequence>
<evidence type="ECO:0000313" key="15">
    <source>
        <dbReference type="Proteomes" id="UP000751190"/>
    </source>
</evidence>
<dbReference type="GO" id="GO:0020037">
    <property type="term" value="F:heme binding"/>
    <property type="evidence" value="ECO:0007669"/>
    <property type="project" value="TreeGrafter"/>
</dbReference>
<evidence type="ECO:0000256" key="8">
    <source>
        <dbReference type="ARBA" id="ARBA00022989"/>
    </source>
</evidence>
<evidence type="ECO:0000259" key="13">
    <source>
        <dbReference type="Pfam" id="PF01292"/>
    </source>
</evidence>
<dbReference type="GO" id="GO:0005886">
    <property type="term" value="C:plasma membrane"/>
    <property type="evidence" value="ECO:0007669"/>
    <property type="project" value="UniProtKB-SubCell"/>
</dbReference>
<evidence type="ECO:0000256" key="5">
    <source>
        <dbReference type="ARBA" id="ARBA00022692"/>
    </source>
</evidence>
<gene>
    <name evidence="14" type="ORF">KFE25_013117</name>
</gene>
<feature type="domain" description="Cytochrome b561 bacterial/Ni-hydrogenase" evidence="13">
    <location>
        <begin position="57"/>
        <end position="225"/>
    </location>
</feature>
<dbReference type="OMA" id="WLHWAMA"/>
<dbReference type="InterPro" id="IPR011577">
    <property type="entry name" value="Cyt_b561_bac/Ni-Hgenase"/>
</dbReference>